<comment type="similarity">
    <text evidence="8">Belongs to the TsuA/YedE (TC 9.B.102) family.</text>
</comment>
<keyword evidence="7 9" id="KW-0472">Membrane</keyword>
<dbReference type="InterPro" id="IPR007272">
    <property type="entry name" value="Sulf_transp_TsuA/YedE"/>
</dbReference>
<gene>
    <name evidence="10" type="ORF">GRI72_06065</name>
</gene>
<comment type="caution">
    <text evidence="10">The sequence shown here is derived from an EMBL/GenBank/DDBJ whole genome shotgun (WGS) entry which is preliminary data.</text>
</comment>
<evidence type="ECO:0000313" key="11">
    <source>
        <dbReference type="Proteomes" id="UP000444401"/>
    </source>
</evidence>
<organism evidence="10 11">
    <name type="scientific">Pelagerythrobacter marinus</name>
    <dbReference type="NCBI Taxonomy" id="538382"/>
    <lineage>
        <taxon>Bacteria</taxon>
        <taxon>Pseudomonadati</taxon>
        <taxon>Pseudomonadota</taxon>
        <taxon>Alphaproteobacteria</taxon>
        <taxon>Sphingomonadales</taxon>
        <taxon>Erythrobacteraceae</taxon>
        <taxon>Pelagerythrobacter</taxon>
    </lineage>
</organism>
<evidence type="ECO:0000256" key="9">
    <source>
        <dbReference type="SAM" id="Phobius"/>
    </source>
</evidence>
<evidence type="ECO:0000256" key="6">
    <source>
        <dbReference type="ARBA" id="ARBA00022989"/>
    </source>
</evidence>
<dbReference type="Proteomes" id="UP000444401">
    <property type="component" value="Unassembled WGS sequence"/>
</dbReference>
<keyword evidence="3" id="KW-1003">Cell membrane</keyword>
<name>A0ABW9UXR1_9SPHN</name>
<dbReference type="PANTHER" id="PTHR30574">
    <property type="entry name" value="INNER MEMBRANE PROTEIN YEDE"/>
    <property type="match status" value="1"/>
</dbReference>
<evidence type="ECO:0000256" key="2">
    <source>
        <dbReference type="ARBA" id="ARBA00022448"/>
    </source>
</evidence>
<sequence>MTLPAFPDAAPLDGLLGGILIGLAAALMLLGAGRIAGVSGLGARAFGLSDGGPPRNAAWAFITGLPLGAFIVVLASGGIEAQFTGFGPILLAGVLVGLGTRLGSGCTSGHGVCGVSRLSQRSIVATLTFMAAGIATVALMNAIGLEVLP</sequence>
<evidence type="ECO:0000256" key="3">
    <source>
        <dbReference type="ARBA" id="ARBA00022475"/>
    </source>
</evidence>
<protein>
    <submittedName>
        <fullName evidence="10">YeeE/YedE family protein</fullName>
    </submittedName>
</protein>
<accession>A0ABW9UXR1</accession>
<evidence type="ECO:0000256" key="1">
    <source>
        <dbReference type="ARBA" id="ARBA00004429"/>
    </source>
</evidence>
<keyword evidence="11" id="KW-1185">Reference proteome</keyword>
<feature type="transmembrane region" description="Helical" evidence="9">
    <location>
        <begin position="85"/>
        <end position="102"/>
    </location>
</feature>
<keyword evidence="6 9" id="KW-1133">Transmembrane helix</keyword>
<keyword evidence="4" id="KW-0997">Cell inner membrane</keyword>
<evidence type="ECO:0000256" key="7">
    <source>
        <dbReference type="ARBA" id="ARBA00023136"/>
    </source>
</evidence>
<reference evidence="10 11" key="1">
    <citation type="submission" date="2019-12" db="EMBL/GenBank/DDBJ databases">
        <title>Genomic-based taxomic classification of the family Erythrobacteraceae.</title>
        <authorList>
            <person name="Xu L."/>
        </authorList>
    </citation>
    <scope>NUCLEOTIDE SEQUENCE [LARGE SCALE GENOMIC DNA]</scope>
    <source>
        <strain evidence="10 11">H32</strain>
    </source>
</reference>
<evidence type="ECO:0000256" key="5">
    <source>
        <dbReference type="ARBA" id="ARBA00022692"/>
    </source>
</evidence>
<keyword evidence="5 9" id="KW-0812">Transmembrane</keyword>
<evidence type="ECO:0000256" key="8">
    <source>
        <dbReference type="ARBA" id="ARBA00035655"/>
    </source>
</evidence>
<feature type="transmembrane region" description="Helical" evidence="9">
    <location>
        <begin position="15"/>
        <end position="36"/>
    </location>
</feature>
<evidence type="ECO:0000256" key="4">
    <source>
        <dbReference type="ARBA" id="ARBA00022519"/>
    </source>
</evidence>
<dbReference type="PANTHER" id="PTHR30574:SF1">
    <property type="entry name" value="SULPHUR TRANSPORT DOMAIN-CONTAINING PROTEIN"/>
    <property type="match status" value="1"/>
</dbReference>
<dbReference type="EMBL" id="WTYO01000002">
    <property type="protein sequence ID" value="MXO68390.1"/>
    <property type="molecule type" value="Genomic_DNA"/>
</dbReference>
<keyword evidence="2" id="KW-0813">Transport</keyword>
<evidence type="ECO:0000313" key="10">
    <source>
        <dbReference type="EMBL" id="MXO68390.1"/>
    </source>
</evidence>
<dbReference type="Pfam" id="PF04143">
    <property type="entry name" value="Sulf_transp"/>
    <property type="match status" value="1"/>
</dbReference>
<proteinExistence type="inferred from homology"/>
<feature type="transmembrane region" description="Helical" evidence="9">
    <location>
        <begin position="57"/>
        <end position="79"/>
    </location>
</feature>
<dbReference type="RefSeq" id="WP_160733029.1">
    <property type="nucleotide sequence ID" value="NZ_WTYO01000002.1"/>
</dbReference>
<comment type="subcellular location">
    <subcellularLocation>
        <location evidence="1">Cell inner membrane</location>
        <topology evidence="1">Multi-pass membrane protein</topology>
    </subcellularLocation>
</comment>
<feature type="transmembrane region" description="Helical" evidence="9">
    <location>
        <begin position="123"/>
        <end position="143"/>
    </location>
</feature>